<dbReference type="GO" id="GO:0005509">
    <property type="term" value="F:calcium ion binding"/>
    <property type="evidence" value="ECO:0007669"/>
    <property type="project" value="InterPro"/>
</dbReference>
<dbReference type="Pfam" id="PF05345">
    <property type="entry name" value="He_PIG"/>
    <property type="match status" value="5"/>
</dbReference>
<reference evidence="1 2" key="1">
    <citation type="submission" date="2018-11" db="EMBL/GenBank/DDBJ databases">
        <authorList>
            <person name="Li F."/>
        </authorList>
    </citation>
    <scope>NUCLEOTIDE SEQUENCE [LARGE SCALE GENOMIC DNA]</scope>
    <source>
        <strain evidence="1 2">KIS18-7</strain>
    </source>
</reference>
<accession>A0A3N0DTK0</accession>
<dbReference type="PANTHER" id="PTHR37494">
    <property type="entry name" value="HEMAGGLUTININ"/>
    <property type="match status" value="1"/>
</dbReference>
<organism evidence="1 2">
    <name type="scientific">Nocardioides marmorisolisilvae</name>
    <dbReference type="NCBI Taxonomy" id="1542737"/>
    <lineage>
        <taxon>Bacteria</taxon>
        <taxon>Bacillati</taxon>
        <taxon>Actinomycetota</taxon>
        <taxon>Actinomycetes</taxon>
        <taxon>Propionibacteriales</taxon>
        <taxon>Nocardioidaceae</taxon>
        <taxon>Nocardioides</taxon>
    </lineage>
</organism>
<sequence length="568" mass="57529">MASLGYRRWSALAVVLGATLVVVGLVGPAQALTARTVYIKASPTSTYGGTKVTYSGSVTHTGSGKTVRLQRWNGSSWINVVSTTTKTGGAYSLKATMYSTAGTYKMRTVAPKTSTLATAYSRTISVKSLGVNPNIPVITTTSLPEGDKGIDYSTTLQVNGDPGTWSVSSGDLPAGIDLDADTGQLAGNPTAGGTTHFTVKYTETSGGLSDTQALTLVVTPDPTITSPTTLPAATRLSPYSTTLTHTGHAGTWSVPDNSLPAGLELDADTGSLHGTPTASGTFGIYPTFTETSTGRTAFKALSLTVNGAALAITTSSPLPAGNVGQAYSVTFTKTGGAGTWSSLDLPDGLTLDENTGTLSGTPTTGGDYAIFIGFTETATGDLVTKGFALHIAAPVITTTSVPDGTTGTAYSQQLAKTGLAGTWSVKQGNLPPGITLSSGGLLAGTPTQAGDYGFTVTFTETSTGASDNQVYLLHVSDPGSPVISTPNQLPDGEVGTAYSTTLAATPTGGTWSIVYGSLPVGLTLDPATGEISGTPEFAENAIFIAKYTKGATSNTKAFSLNVADAPAG</sequence>
<dbReference type="EMBL" id="RJSG01000002">
    <property type="protein sequence ID" value="RNL78964.1"/>
    <property type="molecule type" value="Genomic_DNA"/>
</dbReference>
<proteinExistence type="predicted"/>
<comment type="caution">
    <text evidence="1">The sequence shown here is derived from an EMBL/GenBank/DDBJ whole genome shotgun (WGS) entry which is preliminary data.</text>
</comment>
<dbReference type="OrthoDB" id="3800183at2"/>
<protein>
    <submittedName>
        <fullName evidence="1">Uncharacterized protein</fullName>
    </submittedName>
</protein>
<gene>
    <name evidence="1" type="ORF">EFL95_07900</name>
</gene>
<dbReference type="GO" id="GO:0005975">
    <property type="term" value="P:carbohydrate metabolic process"/>
    <property type="evidence" value="ECO:0007669"/>
    <property type="project" value="UniProtKB-ARBA"/>
</dbReference>
<keyword evidence="2" id="KW-1185">Reference proteome</keyword>
<dbReference type="InterPro" id="IPR015919">
    <property type="entry name" value="Cadherin-like_sf"/>
</dbReference>
<dbReference type="GO" id="GO:0016020">
    <property type="term" value="C:membrane"/>
    <property type="evidence" value="ECO:0007669"/>
    <property type="project" value="InterPro"/>
</dbReference>
<dbReference type="PANTHER" id="PTHR37494:SF1">
    <property type="entry name" value="STAPHYLOCOCCUS AUREUS SURFACE PROTEIN A"/>
    <property type="match status" value="1"/>
</dbReference>
<name>A0A3N0DTK0_9ACTN</name>
<dbReference type="SUPFAM" id="SSF49313">
    <property type="entry name" value="Cadherin-like"/>
    <property type="match status" value="5"/>
</dbReference>
<dbReference type="Gene3D" id="2.60.40.10">
    <property type="entry name" value="Immunoglobulins"/>
    <property type="match status" value="5"/>
</dbReference>
<dbReference type="RefSeq" id="WP_123233466.1">
    <property type="nucleotide sequence ID" value="NZ_RJSG01000002.1"/>
</dbReference>
<dbReference type="Proteomes" id="UP000277094">
    <property type="component" value="Unassembled WGS sequence"/>
</dbReference>
<dbReference type="InterPro" id="IPR013783">
    <property type="entry name" value="Ig-like_fold"/>
</dbReference>
<dbReference type="AlphaFoldDB" id="A0A3N0DTK0"/>
<evidence type="ECO:0000313" key="1">
    <source>
        <dbReference type="EMBL" id="RNL78964.1"/>
    </source>
</evidence>
<evidence type="ECO:0000313" key="2">
    <source>
        <dbReference type="Proteomes" id="UP000277094"/>
    </source>
</evidence>